<dbReference type="OrthoDB" id="45037at2"/>
<dbReference type="HOGENOM" id="CLU_040769_0_0_9"/>
<dbReference type="GO" id="GO:0005886">
    <property type="term" value="C:plasma membrane"/>
    <property type="evidence" value="ECO:0007669"/>
    <property type="project" value="UniProtKB-SubCell"/>
</dbReference>
<evidence type="ECO:0000313" key="8">
    <source>
        <dbReference type="Proteomes" id="UP000001349"/>
    </source>
</evidence>
<name>B8I1G4_RUMCH</name>
<dbReference type="eggNOG" id="COG4603">
    <property type="taxonomic scope" value="Bacteria"/>
</dbReference>
<comment type="subcellular location">
    <subcellularLocation>
        <location evidence="1">Cell membrane</location>
        <topology evidence="1">Multi-pass membrane protein</topology>
    </subcellularLocation>
</comment>
<keyword evidence="2" id="KW-1003">Cell membrane</keyword>
<feature type="transmembrane region" description="Helical" evidence="6">
    <location>
        <begin position="62"/>
        <end position="80"/>
    </location>
</feature>
<organism evidence="7 8">
    <name type="scientific">Ruminiclostridium cellulolyticum (strain ATCC 35319 / DSM 5812 / JCM 6584 / H10)</name>
    <name type="common">Clostridium cellulolyticum</name>
    <dbReference type="NCBI Taxonomy" id="394503"/>
    <lineage>
        <taxon>Bacteria</taxon>
        <taxon>Bacillati</taxon>
        <taxon>Bacillota</taxon>
        <taxon>Clostridia</taxon>
        <taxon>Eubacteriales</taxon>
        <taxon>Oscillospiraceae</taxon>
        <taxon>Ruminiclostridium</taxon>
    </lineage>
</organism>
<dbReference type="KEGG" id="cce:Ccel_1408"/>
<feature type="transmembrane region" description="Helical" evidence="6">
    <location>
        <begin position="113"/>
        <end position="135"/>
    </location>
</feature>
<evidence type="ECO:0000256" key="1">
    <source>
        <dbReference type="ARBA" id="ARBA00004651"/>
    </source>
</evidence>
<dbReference type="EMBL" id="CP001348">
    <property type="protein sequence ID" value="ACL75762.1"/>
    <property type="molecule type" value="Genomic_DNA"/>
</dbReference>
<keyword evidence="5 6" id="KW-0472">Membrane</keyword>
<protein>
    <submittedName>
        <fullName evidence="7">Inner-membrane translocator</fullName>
    </submittedName>
</protein>
<dbReference type="InterPro" id="IPR001851">
    <property type="entry name" value="ABC_transp_permease"/>
</dbReference>
<dbReference type="STRING" id="394503.Ccel_1408"/>
<feature type="transmembrane region" description="Helical" evidence="6">
    <location>
        <begin position="315"/>
        <end position="334"/>
    </location>
</feature>
<feature type="transmembrane region" description="Helical" evidence="6">
    <location>
        <begin position="241"/>
        <end position="261"/>
    </location>
</feature>
<dbReference type="Proteomes" id="UP000001349">
    <property type="component" value="Chromosome"/>
</dbReference>
<dbReference type="CDD" id="cd06580">
    <property type="entry name" value="TM_PBP1_transp_TpRbsC_like"/>
    <property type="match status" value="1"/>
</dbReference>
<keyword evidence="3 6" id="KW-0812">Transmembrane</keyword>
<evidence type="ECO:0000256" key="3">
    <source>
        <dbReference type="ARBA" id="ARBA00022692"/>
    </source>
</evidence>
<dbReference type="PANTHER" id="PTHR47089:SF1">
    <property type="entry name" value="GUANOSINE ABC TRANSPORTER PERMEASE PROTEIN NUPP"/>
    <property type="match status" value="1"/>
</dbReference>
<sequence length="359" mass="39706">MYRVIKRTDLTQKQSVLFRIIAVFGALIATSIFIMIIGFNPIDVYVSMLDGSFGSTYRFREAIIQAIPLIVTSLGISVAFRMKFWNIGAEGQIIMGAFAASYFALYHSNLPTGLLLLVMFVSAVITGGIWSLIPAYFKARFGTNETLFTLMMNYIAQKFLMYLQYGPWRDPNALGAGKIALFSDNATLPEVFGIHIGWIAAIVLVLLMYIFINKTKRGYEIQVIGESENTARYAGMNVKKIILSSIFLSGALCGMVGMFQVSGVNHTLSYQVANGVGFTAIITTWLAGLSAPIIVIACFLFAVLQQGGTYIQTAFNIHSSVAQILQGMILFFVLGSEFFVQYKLIRKRTTEHTIVKEVA</sequence>
<feature type="transmembrane region" description="Helical" evidence="6">
    <location>
        <begin position="147"/>
        <end position="165"/>
    </location>
</feature>
<feature type="transmembrane region" description="Helical" evidence="6">
    <location>
        <begin position="281"/>
        <end position="303"/>
    </location>
</feature>
<proteinExistence type="predicted"/>
<feature type="transmembrane region" description="Helical" evidence="6">
    <location>
        <begin position="87"/>
        <end position="107"/>
    </location>
</feature>
<keyword evidence="8" id="KW-1185">Reference proteome</keyword>
<evidence type="ECO:0000256" key="6">
    <source>
        <dbReference type="SAM" id="Phobius"/>
    </source>
</evidence>
<dbReference type="RefSeq" id="WP_015924907.1">
    <property type="nucleotide sequence ID" value="NC_011898.1"/>
</dbReference>
<evidence type="ECO:0000313" key="7">
    <source>
        <dbReference type="EMBL" id="ACL75762.1"/>
    </source>
</evidence>
<evidence type="ECO:0000256" key="2">
    <source>
        <dbReference type="ARBA" id="ARBA00022475"/>
    </source>
</evidence>
<accession>B8I1G4</accession>
<keyword evidence="4 6" id="KW-1133">Transmembrane helix</keyword>
<feature type="transmembrane region" description="Helical" evidence="6">
    <location>
        <begin position="192"/>
        <end position="212"/>
    </location>
</feature>
<dbReference type="Pfam" id="PF02653">
    <property type="entry name" value="BPD_transp_2"/>
    <property type="match status" value="1"/>
</dbReference>
<gene>
    <name evidence="7" type="ordered locus">Ccel_1408</name>
</gene>
<dbReference type="GO" id="GO:0022857">
    <property type="term" value="F:transmembrane transporter activity"/>
    <property type="evidence" value="ECO:0007669"/>
    <property type="project" value="InterPro"/>
</dbReference>
<feature type="transmembrane region" description="Helical" evidence="6">
    <location>
        <begin position="20"/>
        <end position="42"/>
    </location>
</feature>
<dbReference type="AlphaFoldDB" id="B8I1G4"/>
<evidence type="ECO:0000256" key="5">
    <source>
        <dbReference type="ARBA" id="ARBA00023136"/>
    </source>
</evidence>
<dbReference type="PANTHER" id="PTHR47089">
    <property type="entry name" value="ABC TRANSPORTER, PERMEASE PROTEIN"/>
    <property type="match status" value="1"/>
</dbReference>
<evidence type="ECO:0000256" key="4">
    <source>
        <dbReference type="ARBA" id="ARBA00022989"/>
    </source>
</evidence>
<reference evidence="7 8" key="1">
    <citation type="submission" date="2009-01" db="EMBL/GenBank/DDBJ databases">
        <title>Complete sequence of Clostridium cellulolyticum H10.</title>
        <authorList>
            <consortium name="US DOE Joint Genome Institute"/>
            <person name="Lucas S."/>
            <person name="Copeland A."/>
            <person name="Lapidus A."/>
            <person name="Glavina del Rio T."/>
            <person name="Dalin E."/>
            <person name="Tice H."/>
            <person name="Bruce D."/>
            <person name="Goodwin L."/>
            <person name="Pitluck S."/>
            <person name="Chertkov O."/>
            <person name="Saunders E."/>
            <person name="Brettin T."/>
            <person name="Detter J.C."/>
            <person name="Han C."/>
            <person name="Larimer F."/>
            <person name="Land M."/>
            <person name="Hauser L."/>
            <person name="Kyrpides N."/>
            <person name="Ivanova N."/>
            <person name="Zhou J."/>
            <person name="Richardson P."/>
        </authorList>
    </citation>
    <scope>NUCLEOTIDE SEQUENCE [LARGE SCALE GENOMIC DNA]</scope>
    <source>
        <strain evidence="8">ATCC 35319 / DSM 5812 / JCM 6584 / H10</strain>
    </source>
</reference>